<dbReference type="SUPFAM" id="SSF55035">
    <property type="entry name" value="NAD-binding domain of HMG-CoA reductase"/>
    <property type="match status" value="1"/>
</dbReference>
<dbReference type="EC" id="1.1.1.34" evidence="2"/>
<name>A0A919MFG9_9ACTN</name>
<protein>
    <recommendedName>
        <fullName evidence="2">hydroxymethylglutaryl-CoA reductase (NADPH)</fullName>
        <ecNumber evidence="2">1.1.1.34</ecNumber>
    </recommendedName>
</protein>
<dbReference type="CDD" id="cd00643">
    <property type="entry name" value="HMG-CoA_reductase_classI"/>
    <property type="match status" value="1"/>
</dbReference>
<dbReference type="PANTHER" id="PTHR10572">
    <property type="entry name" value="3-HYDROXY-3-METHYLGLUTARYL-COENZYME A REDUCTASE"/>
    <property type="match status" value="1"/>
</dbReference>
<dbReference type="Gene3D" id="3.90.1200.10">
    <property type="match status" value="1"/>
</dbReference>
<reference evidence="5" key="1">
    <citation type="submission" date="2021-01" db="EMBL/GenBank/DDBJ databases">
        <title>Whole genome shotgun sequence of Actinoplanes ferrugineus NBRC 15555.</title>
        <authorList>
            <person name="Komaki H."/>
            <person name="Tamura T."/>
        </authorList>
    </citation>
    <scope>NUCLEOTIDE SEQUENCE</scope>
    <source>
        <strain evidence="5">NBRC 15555</strain>
    </source>
</reference>
<dbReference type="InterPro" id="IPR009023">
    <property type="entry name" value="HMG_CoA_Rdtase_NAD(P)-bd_sf"/>
</dbReference>
<dbReference type="Proteomes" id="UP000598174">
    <property type="component" value="Unassembled WGS sequence"/>
</dbReference>
<dbReference type="InterPro" id="IPR004554">
    <property type="entry name" value="HMG_CoA_Rdtase_eu_arc"/>
</dbReference>
<dbReference type="InterPro" id="IPR002202">
    <property type="entry name" value="HMG_CoA_Rdtase"/>
</dbReference>
<organism evidence="5 6">
    <name type="scientific">Paractinoplanes ferrugineus</name>
    <dbReference type="NCBI Taxonomy" id="113564"/>
    <lineage>
        <taxon>Bacteria</taxon>
        <taxon>Bacillati</taxon>
        <taxon>Actinomycetota</taxon>
        <taxon>Actinomycetes</taxon>
        <taxon>Micromonosporales</taxon>
        <taxon>Micromonosporaceae</taxon>
        <taxon>Paractinoplanes</taxon>
    </lineage>
</organism>
<dbReference type="InterPro" id="IPR023076">
    <property type="entry name" value="HMG_CoA_Rdtase_CS"/>
</dbReference>
<evidence type="ECO:0000313" key="6">
    <source>
        <dbReference type="Proteomes" id="UP000598174"/>
    </source>
</evidence>
<sequence length="780" mass="83890">MTDVIPGRGQYTEEARLRRLEWLRGRTGAAMPSAEKTGFDARALTGNLENFVGSVEVPVGLAGPLLFDGRAAQGGIVAPLATTEGALIASASRGARAITDSGGVTTRVLSQRMSRAPVFEFADMATALRFADWLRSVRPQLDEQVALVSRHARLIDVDPYQIGRYLHVRCVFETADAAGQNMTTAATWQICRWLTEALHDQDSLRPERMMLDGNLSSDKKVSAVSMLAGRGSRVTAETRISADVVAAVLKSDPAVMVRAHTATVMGAQQAGMVGYGINAVNIVAALFVATGQDIASVHESGVSILSLELDGPDLLATILLPNLVIGTVGGGTALPHQREWLTALGCAGDGGAERFAEIVAGFALALDVSTAAAMVSGQFADAHRRLGRARPVEWLLKADLNAAYLRPPLARCLADPGLVVESVTLAPELHGDGIASELGALGERRKLTGLLPMTVHWTAGDGTPVTADLVAKIKPRGEDLIAGIAMVASRCGREVAQAWDQWGGESDFAGTHRREPAVYRRREPPLTALLPRCFGIVEDDSREAYVILMERLVHTPGPWDSERIDRALRGIGAVHGHWLGRDQQLIAEGWLHRGAGGSHLAKAGELWEALARYNAAEHPGLIGAERRDLLLGAAGSVGFWDQELEAMPRTLVHNDFNQRNVTVADGRLIAYDWELATVDVPQRDVAELLAFTLGPDASEAAVEHHLEVHRDAVAAVSPAATGLVAGADWRRGYHLSLRKLLLSRLQLYTAAHAHREFAFLPAVLDSAFHLWEIEARRDAE</sequence>
<dbReference type="PANTHER" id="PTHR10572:SF24">
    <property type="entry name" value="3-HYDROXY-3-METHYLGLUTARYL-COENZYME A REDUCTASE"/>
    <property type="match status" value="1"/>
</dbReference>
<dbReference type="EMBL" id="BOMM01000040">
    <property type="protein sequence ID" value="GIE12739.1"/>
    <property type="molecule type" value="Genomic_DNA"/>
</dbReference>
<keyword evidence="4" id="KW-0560">Oxidoreductase</keyword>
<comment type="similarity">
    <text evidence="1">Belongs to the HMG-CoA reductase family.</text>
</comment>
<comment type="caution">
    <text evidence="5">The sequence shown here is derived from an EMBL/GenBank/DDBJ whole genome shotgun (WGS) entry which is preliminary data.</text>
</comment>
<keyword evidence="6" id="KW-1185">Reference proteome</keyword>
<dbReference type="PRINTS" id="PR00071">
    <property type="entry name" value="HMGCOARDTASE"/>
</dbReference>
<dbReference type="GO" id="GO:0004420">
    <property type="term" value="F:hydroxymethylglutaryl-CoA reductase (NADPH) activity"/>
    <property type="evidence" value="ECO:0007669"/>
    <property type="project" value="UniProtKB-EC"/>
</dbReference>
<evidence type="ECO:0000256" key="3">
    <source>
        <dbReference type="ARBA" id="ARBA00022857"/>
    </source>
</evidence>
<dbReference type="InterPro" id="IPR023074">
    <property type="entry name" value="HMG_CoA_Rdtase_cat_sf"/>
</dbReference>
<gene>
    <name evidence="5" type="ORF">Afe05nite_45790</name>
</gene>
<dbReference type="Gene3D" id="3.90.770.10">
    <property type="entry name" value="3-hydroxy-3-methylglutaryl-coenzyme A Reductase, Chain A, domain 2"/>
    <property type="match status" value="1"/>
</dbReference>
<dbReference type="SUPFAM" id="SSF56542">
    <property type="entry name" value="Substrate-binding domain of HMG-CoA reductase"/>
    <property type="match status" value="1"/>
</dbReference>
<dbReference type="Gene3D" id="3.30.70.420">
    <property type="entry name" value="Hydroxymethylglutaryl-CoA reductase, class I/II, NAD/NADP-binding domain"/>
    <property type="match status" value="1"/>
</dbReference>
<dbReference type="PROSITE" id="PS00318">
    <property type="entry name" value="HMG_COA_REDUCTASE_2"/>
    <property type="match status" value="1"/>
</dbReference>
<dbReference type="SUPFAM" id="SSF56112">
    <property type="entry name" value="Protein kinase-like (PK-like)"/>
    <property type="match status" value="1"/>
</dbReference>
<proteinExistence type="inferred from homology"/>
<dbReference type="PROSITE" id="PS50065">
    <property type="entry name" value="HMG_COA_REDUCTASE_4"/>
    <property type="match status" value="1"/>
</dbReference>
<evidence type="ECO:0000256" key="1">
    <source>
        <dbReference type="ARBA" id="ARBA00007661"/>
    </source>
</evidence>
<dbReference type="AlphaFoldDB" id="A0A919MFG9"/>
<dbReference type="InterPro" id="IPR009029">
    <property type="entry name" value="HMG_CoA_Rdtase_sub-bd_dom_sf"/>
</dbReference>
<dbReference type="Pfam" id="PF00368">
    <property type="entry name" value="HMG-CoA_red"/>
    <property type="match status" value="1"/>
</dbReference>
<keyword evidence="3" id="KW-0521">NADP</keyword>
<dbReference type="GO" id="GO:0015936">
    <property type="term" value="P:coenzyme A metabolic process"/>
    <property type="evidence" value="ECO:0007669"/>
    <property type="project" value="InterPro"/>
</dbReference>
<evidence type="ECO:0000256" key="2">
    <source>
        <dbReference type="ARBA" id="ARBA00012999"/>
    </source>
</evidence>
<accession>A0A919MFG9</accession>
<evidence type="ECO:0000313" key="5">
    <source>
        <dbReference type="EMBL" id="GIE12739.1"/>
    </source>
</evidence>
<dbReference type="GO" id="GO:0008299">
    <property type="term" value="P:isoprenoid biosynthetic process"/>
    <property type="evidence" value="ECO:0007669"/>
    <property type="project" value="InterPro"/>
</dbReference>
<dbReference type="RefSeq" id="WP_203819192.1">
    <property type="nucleotide sequence ID" value="NZ_BAAABP010000022.1"/>
</dbReference>
<dbReference type="InterPro" id="IPR011009">
    <property type="entry name" value="Kinase-like_dom_sf"/>
</dbReference>
<evidence type="ECO:0000256" key="4">
    <source>
        <dbReference type="ARBA" id="ARBA00023002"/>
    </source>
</evidence>